<protein>
    <submittedName>
        <fullName evidence="1">DUF4917 family protein</fullName>
    </submittedName>
</protein>
<dbReference type="Pfam" id="PF16263">
    <property type="entry name" value="DUF4917"/>
    <property type="match status" value="1"/>
</dbReference>
<dbReference type="GeneID" id="57036566"/>
<proteinExistence type="predicted"/>
<reference evidence="1" key="1">
    <citation type="journal article" date="2018" name="Genome Biol.">
        <title>SKESA: strategic k-mer extension for scrupulous assemblies.</title>
        <authorList>
            <person name="Souvorov A."/>
            <person name="Agarwala R."/>
            <person name="Lipman D.J."/>
        </authorList>
    </citation>
    <scope>NUCLEOTIDE SEQUENCE</scope>
    <source>
        <strain evidence="1">AZ00058701</strain>
    </source>
</reference>
<evidence type="ECO:0000313" key="1">
    <source>
        <dbReference type="EMBL" id="HAU1878696.1"/>
    </source>
</evidence>
<comment type="caution">
    <text evidence="1">The sequence shown here is derived from an EMBL/GenBank/DDBJ whole genome shotgun (WGS) entry which is preliminary data.</text>
</comment>
<name>A0AAN5SZN7_LEGPN</name>
<gene>
    <name evidence="1" type="ORF">JBJ86_00315</name>
</gene>
<dbReference type="EMBL" id="DACWHX010000001">
    <property type="protein sequence ID" value="HAU1878696.1"/>
    <property type="molecule type" value="Genomic_DNA"/>
</dbReference>
<evidence type="ECO:0000313" key="2">
    <source>
        <dbReference type="Proteomes" id="UP000866496"/>
    </source>
</evidence>
<accession>A0AAN5SZN7</accession>
<dbReference type="InterPro" id="IPR032581">
    <property type="entry name" value="DUF4917"/>
</dbReference>
<dbReference type="Proteomes" id="UP000866496">
    <property type="component" value="Unassembled WGS sequence"/>
</dbReference>
<dbReference type="AlphaFoldDB" id="A0AAN5SZN7"/>
<organism evidence="1 2">
    <name type="scientific">Legionella pneumophila</name>
    <dbReference type="NCBI Taxonomy" id="446"/>
    <lineage>
        <taxon>Bacteria</taxon>
        <taxon>Pseudomonadati</taxon>
        <taxon>Pseudomonadota</taxon>
        <taxon>Gammaproteobacteria</taxon>
        <taxon>Legionellales</taxon>
        <taxon>Legionellaceae</taxon>
        <taxon>Legionella</taxon>
    </lineage>
</organism>
<reference evidence="1" key="2">
    <citation type="submission" date="2019-10" db="EMBL/GenBank/DDBJ databases">
        <authorList>
            <consortium name="NCBI Pathogen Detection Project"/>
        </authorList>
    </citation>
    <scope>NUCLEOTIDE SEQUENCE</scope>
    <source>
        <strain evidence="1">AZ00058701</strain>
    </source>
</reference>
<sequence>MNITHIMDFSEVLNETQRSPQKKPALLLGNGFSMAFNKSIFSYKSLYEQALEKGLVQKLSSSIPELFESVNTFDFEYIMQVLKYFGIAGAAYSVDENVLMQAKQDEALLKNMLVEAITNNHPDNPNSITLPQYKSCLEFLSNFKSIYSLNYDLLLYWVVMKYLEELGFRDGFCDGNADEEDYYQDEYVVWPTTQSSSAEIYFLHGALHLFDAGHEIRKFCWSRTGIALKEQILQALGQGMFPLFVSEGDAGAKLKKILHNGYLLKGLRSLTQLNGSVVAYGVSFKKNDQHIIDAIIDSTISHLYVSIFGDPTLEPNKDMINMLSTMVEHRNHLIDTKKRKNNLEVHFYNATSAKIWDKHS</sequence>
<dbReference type="RefSeq" id="WP_010948270.1">
    <property type="nucleotide sequence ID" value="NZ_CCZO01000021.1"/>
</dbReference>